<protein>
    <submittedName>
        <fullName evidence="3">Unannotated protein</fullName>
    </submittedName>
</protein>
<dbReference type="InterPro" id="IPR016161">
    <property type="entry name" value="Ald_DH/histidinol_DH"/>
</dbReference>
<organism evidence="3">
    <name type="scientific">freshwater metagenome</name>
    <dbReference type="NCBI Taxonomy" id="449393"/>
    <lineage>
        <taxon>unclassified sequences</taxon>
        <taxon>metagenomes</taxon>
        <taxon>ecological metagenomes</taxon>
    </lineage>
</organism>
<dbReference type="AlphaFoldDB" id="A0A6J6U3N4"/>
<dbReference type="EMBL" id="CAEZYQ010000016">
    <property type="protein sequence ID" value="CAB4753634.1"/>
    <property type="molecule type" value="Genomic_DNA"/>
</dbReference>
<dbReference type="InterPro" id="IPR016162">
    <property type="entry name" value="Ald_DH_N"/>
</dbReference>
<dbReference type="Pfam" id="PF00171">
    <property type="entry name" value="Aldedh"/>
    <property type="match status" value="1"/>
</dbReference>
<feature type="region of interest" description="Disordered" evidence="1">
    <location>
        <begin position="351"/>
        <end position="373"/>
    </location>
</feature>
<dbReference type="PANTHER" id="PTHR11699">
    <property type="entry name" value="ALDEHYDE DEHYDROGENASE-RELATED"/>
    <property type="match status" value="1"/>
</dbReference>
<evidence type="ECO:0000259" key="2">
    <source>
        <dbReference type="Pfam" id="PF00171"/>
    </source>
</evidence>
<dbReference type="SUPFAM" id="SSF53720">
    <property type="entry name" value="ALDH-like"/>
    <property type="match status" value="1"/>
</dbReference>
<gene>
    <name evidence="3" type="ORF">UFOPK2761_02152</name>
</gene>
<proteinExistence type="predicted"/>
<reference evidence="3" key="1">
    <citation type="submission" date="2020-05" db="EMBL/GenBank/DDBJ databases">
        <authorList>
            <person name="Chiriac C."/>
            <person name="Salcher M."/>
            <person name="Ghai R."/>
            <person name="Kavagutti S V."/>
        </authorList>
    </citation>
    <scope>NUCLEOTIDE SEQUENCE</scope>
</reference>
<feature type="compositionally biased region" description="Basic and acidic residues" evidence="1">
    <location>
        <begin position="351"/>
        <end position="362"/>
    </location>
</feature>
<accession>A0A6J6U3N4</accession>
<dbReference type="InterPro" id="IPR015590">
    <property type="entry name" value="Aldehyde_DH_dom"/>
</dbReference>
<dbReference type="Gene3D" id="3.40.309.10">
    <property type="entry name" value="Aldehyde Dehydrogenase, Chain A, domain 2"/>
    <property type="match status" value="1"/>
</dbReference>
<sequence length="569" mass="61119">MTTMSLDDAKVGLDGALERLRAGAAAWQRLPLEDRATLSHRVAEAAVAHSSSWVAAACRAKGLPEQSALAGEEWLSGPYSVAMNAATLAHSLEALAAGRSPIEASAVREVGGRTVADVFPTSIWDRLLLSGFSARVHFQAGNTPGDVLRGAGLAQLEPTARPGTSVVLGAGNITSIAVLDTLYEVFAHNRVVILKLNPVMDQMLEPTRAVLAPLIEAGAVHVVSGGTDVGGYLVNHEMVDHVHITGSSQSHDAIVFGPGAAGEERRRAGKPLLRKSITSELGGVSPTIVVPDGWSSRDVRYQAEHIATQRLHNGGYNCIATQVVVIPAHWPRREEFLRALREEIDRAPRRRDYYPGSKDRVAQARQHHGKAETRDHGRVLIPGLRPGDVAAVFSTEYFSPVLAVVEIERSGRDYLHAAAQFVNDELVGTLGANVLVHPRRRKQYGEAFEQFLGSLRYGTVAVNAWTAVGYLTATAPWGGFPGADLTAVGSGIGVVHNALLLPNTEQTIVTGPFRPFPRSYGTGEWTLTPKPAWFVRNRTGARTAELLIGFVAAPGWRKLPRLFASALRG</sequence>
<feature type="domain" description="Aldehyde dehydrogenase" evidence="2">
    <location>
        <begin position="215"/>
        <end position="480"/>
    </location>
</feature>
<evidence type="ECO:0000313" key="3">
    <source>
        <dbReference type="EMBL" id="CAB4753634.1"/>
    </source>
</evidence>
<dbReference type="InterPro" id="IPR016163">
    <property type="entry name" value="Ald_DH_C"/>
</dbReference>
<evidence type="ECO:0000256" key="1">
    <source>
        <dbReference type="SAM" id="MobiDB-lite"/>
    </source>
</evidence>
<dbReference type="GO" id="GO:0016620">
    <property type="term" value="F:oxidoreductase activity, acting on the aldehyde or oxo group of donors, NAD or NADP as acceptor"/>
    <property type="evidence" value="ECO:0007669"/>
    <property type="project" value="InterPro"/>
</dbReference>
<dbReference type="Gene3D" id="3.40.605.10">
    <property type="entry name" value="Aldehyde Dehydrogenase, Chain A, domain 1"/>
    <property type="match status" value="1"/>
</dbReference>
<name>A0A6J6U3N4_9ZZZZ</name>